<evidence type="ECO:0000313" key="3">
    <source>
        <dbReference type="Proteomes" id="UP000245507"/>
    </source>
</evidence>
<organism evidence="2 3">
    <name type="scientific">Nocardioides silvaticus</name>
    <dbReference type="NCBI Taxonomy" id="2201891"/>
    <lineage>
        <taxon>Bacteria</taxon>
        <taxon>Bacillati</taxon>
        <taxon>Actinomycetota</taxon>
        <taxon>Actinomycetes</taxon>
        <taxon>Propionibacteriales</taxon>
        <taxon>Nocardioidaceae</taxon>
        <taxon>Nocardioides</taxon>
    </lineage>
</organism>
<keyword evidence="3" id="KW-1185">Reference proteome</keyword>
<keyword evidence="1" id="KW-0732">Signal</keyword>
<sequence length="154" mass="16625">MVVVFASTVSIAFAGTAVALGISAEAAPDNRTVVSPPLADAVDCSDILRAVDLRSCQDQAYPNVPVDLDEVDPMTKRFILAHERGEPGQLSLLVEGLEALDPVKVDECRESLRTGTDGPVHPLYCNAYVMLADGELEFGHHYFEQELRELAGGR</sequence>
<feature type="chain" id="PRO_5038590069" evidence="1">
    <location>
        <begin position="20"/>
        <end position="154"/>
    </location>
</feature>
<evidence type="ECO:0000256" key="1">
    <source>
        <dbReference type="SAM" id="SignalP"/>
    </source>
</evidence>
<feature type="signal peptide" evidence="1">
    <location>
        <begin position="1"/>
        <end position="19"/>
    </location>
</feature>
<protein>
    <submittedName>
        <fullName evidence="2">Uncharacterized protein</fullName>
    </submittedName>
</protein>
<comment type="caution">
    <text evidence="2">The sequence shown here is derived from an EMBL/GenBank/DDBJ whole genome shotgun (WGS) entry which is preliminary data.</text>
</comment>
<evidence type="ECO:0000313" key="2">
    <source>
        <dbReference type="EMBL" id="PWN02843.1"/>
    </source>
</evidence>
<gene>
    <name evidence="2" type="ORF">DJ010_10560</name>
</gene>
<proteinExistence type="predicted"/>
<dbReference type="EMBL" id="QGDD01000004">
    <property type="protein sequence ID" value="PWN02843.1"/>
    <property type="molecule type" value="Genomic_DNA"/>
</dbReference>
<accession>A0A316TEE5</accession>
<dbReference type="Proteomes" id="UP000245507">
    <property type="component" value="Unassembled WGS sequence"/>
</dbReference>
<name>A0A316TEE5_9ACTN</name>
<dbReference type="AlphaFoldDB" id="A0A316TEE5"/>
<reference evidence="2 3" key="1">
    <citation type="submission" date="2018-05" db="EMBL/GenBank/DDBJ databases">
        <title>Nocardioides silvaticus genome.</title>
        <authorList>
            <person name="Li C."/>
            <person name="Wang G."/>
        </authorList>
    </citation>
    <scope>NUCLEOTIDE SEQUENCE [LARGE SCALE GENOMIC DNA]</scope>
    <source>
        <strain evidence="2 3">CCTCC AB 2018079</strain>
    </source>
</reference>